<dbReference type="Pfam" id="PF08240">
    <property type="entry name" value="ADH_N"/>
    <property type="match status" value="1"/>
</dbReference>
<keyword evidence="3" id="KW-1185">Reference proteome</keyword>
<protein>
    <recommendedName>
        <fullName evidence="1">Alcohol dehydrogenase-like N-terminal domain-containing protein</fullName>
    </recommendedName>
</protein>
<evidence type="ECO:0000313" key="3">
    <source>
        <dbReference type="Proteomes" id="UP000717696"/>
    </source>
</evidence>
<dbReference type="OrthoDB" id="5407715at2759"/>
<dbReference type="EMBL" id="JAGMUU010000033">
    <property type="protein sequence ID" value="KAH7118069.1"/>
    <property type="molecule type" value="Genomic_DNA"/>
</dbReference>
<dbReference type="Proteomes" id="UP000717696">
    <property type="component" value="Unassembled WGS sequence"/>
</dbReference>
<dbReference type="InterPro" id="IPR011032">
    <property type="entry name" value="GroES-like_sf"/>
</dbReference>
<comment type="caution">
    <text evidence="2">The sequence shown here is derived from an EMBL/GenBank/DDBJ whole genome shotgun (WGS) entry which is preliminary data.</text>
</comment>
<dbReference type="AlphaFoldDB" id="A0A9P9IFR3"/>
<accession>A0A9P9IFR3</accession>
<evidence type="ECO:0000259" key="1">
    <source>
        <dbReference type="Pfam" id="PF08240"/>
    </source>
</evidence>
<organism evidence="2 3">
    <name type="scientific">Dactylonectria estremocensis</name>
    <dbReference type="NCBI Taxonomy" id="1079267"/>
    <lineage>
        <taxon>Eukaryota</taxon>
        <taxon>Fungi</taxon>
        <taxon>Dikarya</taxon>
        <taxon>Ascomycota</taxon>
        <taxon>Pezizomycotina</taxon>
        <taxon>Sordariomycetes</taxon>
        <taxon>Hypocreomycetidae</taxon>
        <taxon>Hypocreales</taxon>
        <taxon>Nectriaceae</taxon>
        <taxon>Dactylonectria</taxon>
    </lineage>
</organism>
<feature type="domain" description="Alcohol dehydrogenase-like N-terminal" evidence="1">
    <location>
        <begin position="50"/>
        <end position="145"/>
    </location>
</feature>
<gene>
    <name evidence="2" type="ORF">B0J13DRAFT_200595</name>
</gene>
<proteinExistence type="predicted"/>
<dbReference type="Gene3D" id="3.90.180.10">
    <property type="entry name" value="Medium-chain alcohol dehydrogenases, catalytic domain"/>
    <property type="match status" value="1"/>
</dbReference>
<dbReference type="SUPFAM" id="SSF50129">
    <property type="entry name" value="GroES-like"/>
    <property type="match status" value="1"/>
</dbReference>
<sequence length="187" mass="20219">MASQTTNQGYWLSSFSNPGKIIDLLVPKASSSSAVVEVLATLVLPYLSRIHRGEVQQANLMLPLVPNANCIGRITEVGADATLLKPGDLVWADSTIIGRDDHTVVIVQGHLGGLGERGRTLMQGEWRDGSFQKYQKVPLESCHLLDTNRLVNDFGYNLLELTPIILYTAAAGAIFEMANIKAAGRCG</sequence>
<dbReference type="InterPro" id="IPR013154">
    <property type="entry name" value="ADH-like_N"/>
</dbReference>
<evidence type="ECO:0000313" key="2">
    <source>
        <dbReference type="EMBL" id="KAH7118069.1"/>
    </source>
</evidence>
<name>A0A9P9IFR3_9HYPO</name>
<reference evidence="2" key="1">
    <citation type="journal article" date="2021" name="Nat. Commun.">
        <title>Genetic determinants of endophytism in the Arabidopsis root mycobiome.</title>
        <authorList>
            <person name="Mesny F."/>
            <person name="Miyauchi S."/>
            <person name="Thiergart T."/>
            <person name="Pickel B."/>
            <person name="Atanasova L."/>
            <person name="Karlsson M."/>
            <person name="Huettel B."/>
            <person name="Barry K.W."/>
            <person name="Haridas S."/>
            <person name="Chen C."/>
            <person name="Bauer D."/>
            <person name="Andreopoulos W."/>
            <person name="Pangilinan J."/>
            <person name="LaButti K."/>
            <person name="Riley R."/>
            <person name="Lipzen A."/>
            <person name="Clum A."/>
            <person name="Drula E."/>
            <person name="Henrissat B."/>
            <person name="Kohler A."/>
            <person name="Grigoriev I.V."/>
            <person name="Martin F.M."/>
            <person name="Hacquard S."/>
        </authorList>
    </citation>
    <scope>NUCLEOTIDE SEQUENCE</scope>
    <source>
        <strain evidence="2">MPI-CAGE-AT-0021</strain>
    </source>
</reference>